<organism evidence="1 2">
    <name type="scientific">Candidatus Nitrosocosmicus arcticus</name>
    <dbReference type="NCBI Taxonomy" id="2035267"/>
    <lineage>
        <taxon>Archaea</taxon>
        <taxon>Nitrososphaerota</taxon>
        <taxon>Nitrososphaeria</taxon>
        <taxon>Nitrososphaerales</taxon>
        <taxon>Nitrososphaeraceae</taxon>
        <taxon>Candidatus Nitrosocosmicus</taxon>
    </lineage>
</organism>
<dbReference type="AlphaFoldDB" id="A0A557SSW2"/>
<accession>A0A557SSW2</accession>
<sequence length="112" mass="12911">MRVDYITNMVINSNNNKKNVENSKIKKENKDAVDLIKNNKKNVENSKIKKENKDAVDPIKKDGINVSSSILTELDNKENEQLSYYERQVLKELKGIKKTSKNILKSIKKFGN</sequence>
<comment type="caution">
    <text evidence="1">The sequence shown here is derived from an EMBL/GenBank/DDBJ whole genome shotgun (WGS) entry which is preliminary data.</text>
</comment>
<protein>
    <submittedName>
        <fullName evidence="1">Uncharacterized protein</fullName>
    </submittedName>
</protein>
<reference evidence="1 2" key="1">
    <citation type="journal article" date="2019" name="Front. Microbiol.">
        <title>Ammonia Oxidation by the Arctic Terrestrial Thaumarchaeote Candidatus Nitrosocosmicus arcticus Is Stimulated by Increasing Temperatures.</title>
        <authorList>
            <person name="Alves R.J.E."/>
            <person name="Kerou M."/>
            <person name="Zappe A."/>
            <person name="Bittner R."/>
            <person name="Abby S.S."/>
            <person name="Schmidt H.A."/>
            <person name="Pfeifer K."/>
            <person name="Schleper C."/>
        </authorList>
    </citation>
    <scope>NUCLEOTIDE SEQUENCE [LARGE SCALE GENOMIC DNA]</scope>
    <source>
        <strain evidence="1 2">Kfb</strain>
    </source>
</reference>
<proteinExistence type="predicted"/>
<name>A0A557SSW2_9ARCH</name>
<evidence type="ECO:0000313" key="2">
    <source>
        <dbReference type="Proteomes" id="UP000315289"/>
    </source>
</evidence>
<dbReference type="Proteomes" id="UP000315289">
    <property type="component" value="Unassembled WGS sequence"/>
</dbReference>
<keyword evidence="2" id="KW-1185">Reference proteome</keyword>
<gene>
    <name evidence="1" type="ORF">NARC_130036</name>
</gene>
<evidence type="ECO:0000313" key="1">
    <source>
        <dbReference type="EMBL" id="TVP39697.1"/>
    </source>
</evidence>
<dbReference type="EMBL" id="VOAH01000013">
    <property type="protein sequence ID" value="TVP39697.1"/>
    <property type="molecule type" value="Genomic_DNA"/>
</dbReference>